<dbReference type="EMBL" id="BPLQ01006798">
    <property type="protein sequence ID" value="GIY25333.1"/>
    <property type="molecule type" value="Genomic_DNA"/>
</dbReference>
<accession>A0AAV4RTU2</accession>
<comment type="caution">
    <text evidence="1">The sequence shown here is derived from an EMBL/GenBank/DDBJ whole genome shotgun (WGS) entry which is preliminary data.</text>
</comment>
<evidence type="ECO:0000313" key="2">
    <source>
        <dbReference type="Proteomes" id="UP001054837"/>
    </source>
</evidence>
<protein>
    <submittedName>
        <fullName evidence="1">Uncharacterized protein</fullName>
    </submittedName>
</protein>
<evidence type="ECO:0000313" key="1">
    <source>
        <dbReference type="EMBL" id="GIY25333.1"/>
    </source>
</evidence>
<proteinExistence type="predicted"/>
<reference evidence="1 2" key="1">
    <citation type="submission" date="2021-06" db="EMBL/GenBank/DDBJ databases">
        <title>Caerostris darwini draft genome.</title>
        <authorList>
            <person name="Kono N."/>
            <person name="Arakawa K."/>
        </authorList>
    </citation>
    <scope>NUCLEOTIDE SEQUENCE [LARGE SCALE GENOMIC DNA]</scope>
</reference>
<dbReference type="AlphaFoldDB" id="A0AAV4RTU2"/>
<dbReference type="Proteomes" id="UP001054837">
    <property type="component" value="Unassembled WGS sequence"/>
</dbReference>
<gene>
    <name evidence="1" type="ORF">CDAR_60891</name>
</gene>
<name>A0AAV4RTU2_9ARAC</name>
<keyword evidence="2" id="KW-1185">Reference proteome</keyword>
<sequence>MAQFQYPSRHLRWLSGVPQSYCKLAKDDPDLCTWWLKVIIRAECLFTSFIVEYNLPIVSAEHISSLLKKTSPKCETAHFCGADRTKITAIMKLTANMANESISHIIALLSIATDATNDNQKLYPVVVI</sequence>
<organism evidence="1 2">
    <name type="scientific">Caerostris darwini</name>
    <dbReference type="NCBI Taxonomy" id="1538125"/>
    <lineage>
        <taxon>Eukaryota</taxon>
        <taxon>Metazoa</taxon>
        <taxon>Ecdysozoa</taxon>
        <taxon>Arthropoda</taxon>
        <taxon>Chelicerata</taxon>
        <taxon>Arachnida</taxon>
        <taxon>Araneae</taxon>
        <taxon>Araneomorphae</taxon>
        <taxon>Entelegynae</taxon>
        <taxon>Araneoidea</taxon>
        <taxon>Araneidae</taxon>
        <taxon>Caerostris</taxon>
    </lineage>
</organism>